<dbReference type="InterPro" id="IPR000594">
    <property type="entry name" value="ThiF_NAD_FAD-bd"/>
</dbReference>
<comment type="similarity">
    <text evidence="1">Belongs to the HesA/MoeB/ThiF family.</text>
</comment>
<dbReference type="PANTHER" id="PTHR10953">
    <property type="entry name" value="UBIQUITIN-ACTIVATING ENZYME E1"/>
    <property type="match status" value="1"/>
</dbReference>
<keyword evidence="3" id="KW-0808">Transferase</keyword>
<dbReference type="NCBIfam" id="NF004281">
    <property type="entry name" value="PRK05690.1"/>
    <property type="match status" value="1"/>
</dbReference>
<protein>
    <submittedName>
        <fullName evidence="3">Molybdopterin-synthase adenylyltransferase MoeB</fullName>
    </submittedName>
</protein>
<keyword evidence="4" id="KW-1185">Reference proteome</keyword>
<evidence type="ECO:0000313" key="3">
    <source>
        <dbReference type="EMBL" id="OFC70875.1"/>
    </source>
</evidence>
<dbReference type="FunFam" id="3.40.50.720:FF:000080">
    <property type="entry name" value="Thiazole biosynthesis adenylyltransferase ThiF"/>
    <property type="match status" value="1"/>
</dbReference>
<dbReference type="InterPro" id="IPR035985">
    <property type="entry name" value="Ubiquitin-activating_enz"/>
</dbReference>
<dbReference type="GO" id="GO:0016779">
    <property type="term" value="F:nucleotidyltransferase activity"/>
    <property type="evidence" value="ECO:0007669"/>
    <property type="project" value="UniProtKB-KW"/>
</dbReference>
<comment type="caution">
    <text evidence="3">The sequence shown here is derived from an EMBL/GenBank/DDBJ whole genome shotgun (WGS) entry which is preliminary data.</text>
</comment>
<name>A0A1E7ZBH8_9ALTE</name>
<dbReference type="EMBL" id="MDHN01000021">
    <property type="protein sequence ID" value="OFC70875.1"/>
    <property type="molecule type" value="Genomic_DNA"/>
</dbReference>
<accession>A0A1E7ZBH8</accession>
<dbReference type="GO" id="GO:0008641">
    <property type="term" value="F:ubiquitin-like modifier activating enzyme activity"/>
    <property type="evidence" value="ECO:0007669"/>
    <property type="project" value="InterPro"/>
</dbReference>
<dbReference type="GO" id="GO:0008146">
    <property type="term" value="F:sulfotransferase activity"/>
    <property type="evidence" value="ECO:0007669"/>
    <property type="project" value="TreeGrafter"/>
</dbReference>
<dbReference type="AlphaFoldDB" id="A0A1E7ZBH8"/>
<evidence type="ECO:0000259" key="2">
    <source>
        <dbReference type="Pfam" id="PF00899"/>
    </source>
</evidence>
<dbReference type="PANTHER" id="PTHR10953:SF102">
    <property type="entry name" value="ADENYLYLTRANSFERASE AND SULFURTRANSFERASE MOCS3"/>
    <property type="match status" value="1"/>
</dbReference>
<dbReference type="STRING" id="1656094.BFC18_10515"/>
<dbReference type="Pfam" id="PF00899">
    <property type="entry name" value="ThiF"/>
    <property type="match status" value="1"/>
</dbReference>
<dbReference type="SUPFAM" id="SSF69572">
    <property type="entry name" value="Activating enzymes of the ubiquitin-like proteins"/>
    <property type="match status" value="1"/>
</dbReference>
<sequence length="253" mass="27307">MPDTLTHTQAMRYNRHIVLPQFDIDGQEKLLNARILLIGMGGLGNAVAQSLAAGGVGALTLIDDDKVEQHNLPRQILFTDADCGQFKVDAARSRLGALAPDCRITPLRARLSDEALLEQASQHDIIVDCTDNLASRRQINQVSVQAGIPLISGAAIRFEGQLFVSVPGDGKACYGCVEKRFHMAELSCNEAGILSPVVSMIGIAQAHLVMQCLSGFGTLPTGELQLFDGLNFQWQKFKVSPHPACDICNNTAE</sequence>
<feature type="domain" description="THIF-type NAD/FAD binding fold" evidence="2">
    <location>
        <begin position="13"/>
        <end position="246"/>
    </location>
</feature>
<dbReference type="InterPro" id="IPR045886">
    <property type="entry name" value="ThiF/MoeB/HesA"/>
</dbReference>
<dbReference type="RefSeq" id="WP_070125267.1">
    <property type="nucleotide sequence ID" value="NZ_MDHN01000021.1"/>
</dbReference>
<dbReference type="Proteomes" id="UP000175691">
    <property type="component" value="Unassembled WGS sequence"/>
</dbReference>
<dbReference type="Gene3D" id="3.40.50.720">
    <property type="entry name" value="NAD(P)-binding Rossmann-like Domain"/>
    <property type="match status" value="1"/>
</dbReference>
<reference evidence="3" key="1">
    <citation type="submission" date="2016-08" db="EMBL/GenBank/DDBJ databases">
        <authorList>
            <person name="Seilhamer J.J."/>
        </authorList>
    </citation>
    <scope>NUCLEOTIDE SEQUENCE [LARGE SCALE GENOMIC DNA]</scope>
    <source>
        <strain evidence="3">KCTC 42603</strain>
    </source>
</reference>
<evidence type="ECO:0000256" key="1">
    <source>
        <dbReference type="ARBA" id="ARBA00009919"/>
    </source>
</evidence>
<dbReference type="CDD" id="cd00757">
    <property type="entry name" value="ThiF_MoeB_HesA_family"/>
    <property type="match status" value="1"/>
</dbReference>
<evidence type="ECO:0000313" key="4">
    <source>
        <dbReference type="Proteomes" id="UP000175691"/>
    </source>
</evidence>
<proteinExistence type="inferred from homology"/>
<gene>
    <name evidence="3" type="ORF">BFC18_10515</name>
</gene>
<dbReference type="GO" id="GO:0004792">
    <property type="term" value="F:thiosulfate-cyanide sulfurtransferase activity"/>
    <property type="evidence" value="ECO:0007669"/>
    <property type="project" value="TreeGrafter"/>
</dbReference>
<organism evidence="3 4">
    <name type="scientific">Alteromonas confluentis</name>
    <dbReference type="NCBI Taxonomy" id="1656094"/>
    <lineage>
        <taxon>Bacteria</taxon>
        <taxon>Pseudomonadati</taxon>
        <taxon>Pseudomonadota</taxon>
        <taxon>Gammaproteobacteria</taxon>
        <taxon>Alteromonadales</taxon>
        <taxon>Alteromonadaceae</taxon>
        <taxon>Alteromonas/Salinimonas group</taxon>
        <taxon>Alteromonas</taxon>
    </lineage>
</organism>
<dbReference type="OrthoDB" id="9804286at2"/>
<keyword evidence="3" id="KW-0548">Nucleotidyltransferase</keyword>
<dbReference type="GO" id="GO:0005829">
    <property type="term" value="C:cytosol"/>
    <property type="evidence" value="ECO:0007669"/>
    <property type="project" value="TreeGrafter"/>
</dbReference>